<keyword evidence="3 10" id="KW-1134">Transmembrane beta strand</keyword>
<name>A0A2W7RPE9_9RHOB</name>
<evidence type="ECO:0000259" key="13">
    <source>
        <dbReference type="Pfam" id="PF07715"/>
    </source>
</evidence>
<feature type="domain" description="TonB-dependent receptor-like beta-barrel" evidence="12">
    <location>
        <begin position="193"/>
        <end position="609"/>
    </location>
</feature>
<keyword evidence="4 10" id="KW-0812">Transmembrane</keyword>
<dbReference type="Proteomes" id="UP000249538">
    <property type="component" value="Unassembled WGS sequence"/>
</dbReference>
<keyword evidence="9 10" id="KW-0998">Cell outer membrane</keyword>
<evidence type="ECO:0000313" key="14">
    <source>
        <dbReference type="EMBL" id="PZX56369.1"/>
    </source>
</evidence>
<dbReference type="GO" id="GO:0044718">
    <property type="term" value="P:siderophore transmembrane transport"/>
    <property type="evidence" value="ECO:0007669"/>
    <property type="project" value="TreeGrafter"/>
</dbReference>
<feature type="domain" description="TonB-dependent receptor plug" evidence="13">
    <location>
        <begin position="7"/>
        <end position="75"/>
    </location>
</feature>
<evidence type="ECO:0000256" key="2">
    <source>
        <dbReference type="ARBA" id="ARBA00022448"/>
    </source>
</evidence>
<protein>
    <submittedName>
        <fullName evidence="14">Hemoglobin/transferrin/lactoferrin receptor protein</fullName>
    </submittedName>
</protein>
<dbReference type="Gene3D" id="2.40.170.20">
    <property type="entry name" value="TonB-dependent receptor, beta-barrel domain"/>
    <property type="match status" value="1"/>
</dbReference>
<evidence type="ECO:0000256" key="11">
    <source>
        <dbReference type="RuleBase" id="RU003357"/>
    </source>
</evidence>
<evidence type="ECO:0000256" key="1">
    <source>
        <dbReference type="ARBA" id="ARBA00004571"/>
    </source>
</evidence>
<evidence type="ECO:0000256" key="9">
    <source>
        <dbReference type="ARBA" id="ARBA00023237"/>
    </source>
</evidence>
<dbReference type="Pfam" id="PF07715">
    <property type="entry name" value="Plug"/>
    <property type="match status" value="1"/>
</dbReference>
<dbReference type="CDD" id="cd01347">
    <property type="entry name" value="ligand_gated_channel"/>
    <property type="match status" value="1"/>
</dbReference>
<dbReference type="InterPro" id="IPR012910">
    <property type="entry name" value="Plug_dom"/>
</dbReference>
<dbReference type="GO" id="GO:0009279">
    <property type="term" value="C:cell outer membrane"/>
    <property type="evidence" value="ECO:0007669"/>
    <property type="project" value="UniProtKB-SubCell"/>
</dbReference>
<dbReference type="PROSITE" id="PS52016">
    <property type="entry name" value="TONB_DEPENDENT_REC_3"/>
    <property type="match status" value="1"/>
</dbReference>
<dbReference type="PANTHER" id="PTHR30069:SF29">
    <property type="entry name" value="HEMOGLOBIN AND HEMOGLOBIN-HAPTOGLOBIN-BINDING PROTEIN 1-RELATED"/>
    <property type="match status" value="1"/>
</dbReference>
<evidence type="ECO:0000256" key="6">
    <source>
        <dbReference type="ARBA" id="ARBA00023077"/>
    </source>
</evidence>
<evidence type="ECO:0000256" key="3">
    <source>
        <dbReference type="ARBA" id="ARBA00022452"/>
    </source>
</evidence>
<keyword evidence="7 10" id="KW-0472">Membrane</keyword>
<dbReference type="InterPro" id="IPR000531">
    <property type="entry name" value="Beta-barrel_TonB"/>
</dbReference>
<accession>A0A2W7RPE9</accession>
<comment type="caution">
    <text evidence="14">The sequence shown here is derived from an EMBL/GenBank/DDBJ whole genome shotgun (WGS) entry which is preliminary data.</text>
</comment>
<proteinExistence type="inferred from homology"/>
<evidence type="ECO:0000259" key="12">
    <source>
        <dbReference type="Pfam" id="PF00593"/>
    </source>
</evidence>
<evidence type="ECO:0000313" key="15">
    <source>
        <dbReference type="Proteomes" id="UP000249538"/>
    </source>
</evidence>
<keyword evidence="6 11" id="KW-0798">TonB box</keyword>
<sequence length="614" mass="67401">MQRQTTSTDPFNTFGGFTIRGVGGNRVQMLVDGSRMAERITDGTRDYLDFGFTKQVDVVKGPASVLWGADALGGVVAVQNLDPEDILQGQNRAGTGRLAFDGLNDETAVSVALAQQFGPDLAMMLGVSHSAAHEAKLSNARDDGRIYGCPRNLDYGATPCGALNPADISADRLLVKAVWTPTDRQRFEFSLDHLQRDTEVQFDSGLGPVRSTMTGLPTGEVVHDYDRALDVERSRYALEHRWTAGLAWLDELKTTLALAPHSYERSGQKWSTSAAGASLITRDSLAYSEDFIELDLQATSRFHTGAARHEVTWGFDGDLTKTDYSRLDVVRNLTTGTTTSTPAGGFNFANADTRRADLYLQDRIELLDGALELTPGLRYATYRLDPRPNADYVPVEGAEPRRREDEELLKSLGALYRFGGGWQVWGHYGEGFKMPTAQQLYTSVPGAFFDLVPAPGLEPEHVKSVEIGLRRDLDRGFLGLTAFNADYTNFIQNFYNPPGTSDYTYRNLSEVRVWGLELEGRYSLTDRLHLTGAASWQKGEERAEAGASTTPHTVSPLTGTLGLSWDVPQHGLTLDLVGTFAQAVKKTANETDLKPAGYGVIDAYAAWEVSTRRC</sequence>
<gene>
    <name evidence="14" type="ORF">LX76_01398</name>
</gene>
<keyword evidence="8 14" id="KW-0675">Receptor</keyword>
<evidence type="ECO:0000256" key="8">
    <source>
        <dbReference type="ARBA" id="ARBA00023170"/>
    </source>
</evidence>
<dbReference type="Gene3D" id="2.170.130.10">
    <property type="entry name" value="TonB-dependent receptor, plug domain"/>
    <property type="match status" value="1"/>
</dbReference>
<evidence type="ECO:0000256" key="5">
    <source>
        <dbReference type="ARBA" id="ARBA00022729"/>
    </source>
</evidence>
<reference evidence="14 15" key="1">
    <citation type="submission" date="2018-06" db="EMBL/GenBank/DDBJ databases">
        <title>Genomic Encyclopedia of Archaeal and Bacterial Type Strains, Phase II (KMG-II): from individual species to whole genera.</title>
        <authorList>
            <person name="Goeker M."/>
        </authorList>
    </citation>
    <scope>NUCLEOTIDE SEQUENCE [LARGE SCALE GENOMIC DNA]</scope>
    <source>
        <strain evidence="14 15">DSM 18774</strain>
    </source>
</reference>
<dbReference type="AlphaFoldDB" id="A0A2W7RPE9"/>
<dbReference type="InterPro" id="IPR039426">
    <property type="entry name" value="TonB-dep_rcpt-like"/>
</dbReference>
<dbReference type="RefSeq" id="WP_146170670.1">
    <property type="nucleotide sequence ID" value="NZ_QKZS01000003.1"/>
</dbReference>
<evidence type="ECO:0000256" key="10">
    <source>
        <dbReference type="PROSITE-ProRule" id="PRU01360"/>
    </source>
</evidence>
<keyword evidence="5" id="KW-0732">Signal</keyword>
<dbReference type="SUPFAM" id="SSF56935">
    <property type="entry name" value="Porins"/>
    <property type="match status" value="1"/>
</dbReference>
<dbReference type="GO" id="GO:0015344">
    <property type="term" value="F:siderophore uptake transmembrane transporter activity"/>
    <property type="evidence" value="ECO:0007669"/>
    <property type="project" value="TreeGrafter"/>
</dbReference>
<dbReference type="InterPro" id="IPR037066">
    <property type="entry name" value="Plug_dom_sf"/>
</dbReference>
<evidence type="ECO:0000256" key="4">
    <source>
        <dbReference type="ARBA" id="ARBA00022692"/>
    </source>
</evidence>
<dbReference type="InterPro" id="IPR036942">
    <property type="entry name" value="Beta-barrel_TonB_sf"/>
</dbReference>
<keyword evidence="2 10" id="KW-0813">Transport</keyword>
<dbReference type="EMBL" id="QKZS01000003">
    <property type="protein sequence ID" value="PZX56369.1"/>
    <property type="molecule type" value="Genomic_DNA"/>
</dbReference>
<dbReference type="PANTHER" id="PTHR30069">
    <property type="entry name" value="TONB-DEPENDENT OUTER MEMBRANE RECEPTOR"/>
    <property type="match status" value="1"/>
</dbReference>
<organism evidence="14 15">
    <name type="scientific">Cereibacter changlensis</name>
    <dbReference type="NCBI Taxonomy" id="402884"/>
    <lineage>
        <taxon>Bacteria</taxon>
        <taxon>Pseudomonadati</taxon>
        <taxon>Pseudomonadota</taxon>
        <taxon>Alphaproteobacteria</taxon>
        <taxon>Rhodobacterales</taxon>
        <taxon>Paracoccaceae</taxon>
        <taxon>Cereibacter</taxon>
    </lineage>
</organism>
<comment type="similarity">
    <text evidence="10 11">Belongs to the TonB-dependent receptor family.</text>
</comment>
<evidence type="ECO:0000256" key="7">
    <source>
        <dbReference type="ARBA" id="ARBA00023136"/>
    </source>
</evidence>
<dbReference type="Pfam" id="PF00593">
    <property type="entry name" value="TonB_dep_Rec_b-barrel"/>
    <property type="match status" value="1"/>
</dbReference>
<comment type="subcellular location">
    <subcellularLocation>
        <location evidence="1 10">Cell outer membrane</location>
        <topology evidence="1 10">Multi-pass membrane protein</topology>
    </subcellularLocation>
</comment>